<evidence type="ECO:0000313" key="2">
    <source>
        <dbReference type="EMBL" id="KAE9964235.1"/>
    </source>
</evidence>
<reference evidence="2 5" key="1">
    <citation type="submission" date="2018-12" db="EMBL/GenBank/DDBJ databases">
        <title>Venturia inaequalis Genome Resource.</title>
        <authorList>
            <person name="Lichtner F.J."/>
        </authorList>
    </citation>
    <scope>NUCLEOTIDE SEQUENCE [LARGE SCALE GENOMIC DNA]</scope>
    <source>
        <strain evidence="2 5">120213</strain>
        <strain evidence="3">Bline_iso_100314</strain>
        <strain evidence="4 6">DMI_063113</strain>
    </source>
</reference>
<feature type="region of interest" description="Disordered" evidence="1">
    <location>
        <begin position="489"/>
        <end position="573"/>
    </location>
</feature>
<proteinExistence type="predicted"/>
<feature type="compositionally biased region" description="Basic and acidic residues" evidence="1">
    <location>
        <begin position="555"/>
        <end position="565"/>
    </location>
</feature>
<evidence type="ECO:0000313" key="6">
    <source>
        <dbReference type="Proteomes" id="UP000490939"/>
    </source>
</evidence>
<keyword evidence="6" id="KW-1185">Reference proteome</keyword>
<comment type="caution">
    <text evidence="2">The sequence shown here is derived from an EMBL/GenBank/DDBJ whole genome shotgun (WGS) entry which is preliminary data.</text>
</comment>
<accession>A0A8H3U6J3</accession>
<name>A0A8H3U6J3_VENIN</name>
<dbReference type="EMBL" id="WNWS01000717">
    <property type="protein sequence ID" value="KAE9964235.1"/>
    <property type="molecule type" value="Genomic_DNA"/>
</dbReference>
<evidence type="ECO:0000313" key="5">
    <source>
        <dbReference type="Proteomes" id="UP000447873"/>
    </source>
</evidence>
<evidence type="ECO:0000313" key="4">
    <source>
        <dbReference type="EMBL" id="KAE9982073.1"/>
    </source>
</evidence>
<sequence length="927" mass="102401">MEVQPVSENHVRFPPRSSSYSAFSIIDAYGGDPGFEFSPVVEDVPTEEPYPTLLDSVRRLREEDPLSGYHSFDVDETYGSSYGSDPDPEKVMMMDADDYDPFRQDVPVHTPRTPRSKIGTPMLKAESPPPVPKVEVERTRADSVLARDTIKRHAKTLPLRPNEGLTKRKETPPAPDKRLPSPPRPQEKRDKGQDVSLARALRSESPPKTPLKEPPVPITKSVKGRPAIEKPLPIPTLQARSRLSDDGDGALLPLRTISRSFKPPSLTLKSSNGSTAETSAPIISSSSSVLLQSTLTPNSTSSRSNHTLKPSQQQQSHKRTPSQLSRELLPTTTYTPHDRPLPLLPPQSKQQQQSLIHPAFRDTTPLAQNNSAPVLNVARDDRPGFSDNEANMKRLRNLMIKRKPIKGEDTAAEQGTSSLGYYDHGTANLPRVTSPASSNDLLRNKENRAMFSSPSLPAILNNEMNLDSRHSTTMPSPTKSRPSIREIAKPVDSAQNMSQESVFKSASEGRSMGSSEADTVIVSMDDTRSSSPPELLPPPIQTLEESPSKWGLRKKSPDKDIRQAEPNRFSAGESSKVTPYDLFMNAAQRLQVYCAQERGTPQAPVVSETIIVENEAKWQHTDHISTLNLTRTRPVNTNAPKLSTVQLHCSLDHQHWHESTNQVNPVDCNLCYQNPPSSFWTCAHCALRVCLACREQVEKAFANTRLSRQIASVRDEAARLLPSRTQRGEIETDESAIQQHEGFRGQPSPVASVYYDYPSIPQEPPMSAVDFRPRSPGAMSMRSARSMGTMRPRGRAPPARGPIPNFGPPGGHRRFSDSRSHGPPSADFPPPMPRMPPVFRDDYDSGSPMRAPPRGRSRPRGPPVPRHHDPMVDINYGLGGDQGRMPGGFAGGFAGGGIPQPSRSEDMDELLANEALKTRPRRPYEVY</sequence>
<feature type="compositionally biased region" description="Polar residues" evidence="1">
    <location>
        <begin position="298"/>
        <end position="335"/>
    </location>
</feature>
<dbReference type="EMBL" id="WNWR01000347">
    <property type="protein sequence ID" value="KAE9982073.1"/>
    <property type="molecule type" value="Genomic_DNA"/>
</dbReference>
<organism evidence="2 5">
    <name type="scientific">Venturia inaequalis</name>
    <name type="common">Apple scab fungus</name>
    <dbReference type="NCBI Taxonomy" id="5025"/>
    <lineage>
        <taxon>Eukaryota</taxon>
        <taxon>Fungi</taxon>
        <taxon>Dikarya</taxon>
        <taxon>Ascomycota</taxon>
        <taxon>Pezizomycotina</taxon>
        <taxon>Dothideomycetes</taxon>
        <taxon>Pleosporomycetidae</taxon>
        <taxon>Venturiales</taxon>
        <taxon>Venturiaceae</taxon>
        <taxon>Venturia</taxon>
    </lineage>
</organism>
<dbReference type="Proteomes" id="UP000490939">
    <property type="component" value="Unassembled WGS sequence"/>
</dbReference>
<feature type="compositionally biased region" description="Pro residues" evidence="1">
    <location>
        <begin position="207"/>
        <end position="217"/>
    </location>
</feature>
<feature type="compositionally biased region" description="Low complexity" evidence="1">
    <location>
        <begin position="274"/>
        <end position="297"/>
    </location>
</feature>
<gene>
    <name evidence="3" type="ORF">BLS_007136</name>
    <name evidence="4" type="ORF">EG327_005966</name>
    <name evidence="2" type="ORF">EG328_010666</name>
</gene>
<feature type="compositionally biased region" description="Polar residues" evidence="1">
    <location>
        <begin position="493"/>
        <end position="504"/>
    </location>
</feature>
<evidence type="ECO:0000256" key="1">
    <source>
        <dbReference type="SAM" id="MobiDB-lite"/>
    </source>
</evidence>
<feature type="compositionally biased region" description="Basic and acidic residues" evidence="1">
    <location>
        <begin position="165"/>
        <end position="193"/>
    </location>
</feature>
<dbReference type="Proteomes" id="UP000433883">
    <property type="component" value="Unassembled WGS sequence"/>
</dbReference>
<evidence type="ECO:0000313" key="3">
    <source>
        <dbReference type="EMBL" id="KAE9966236.1"/>
    </source>
</evidence>
<feature type="compositionally biased region" description="Low complexity" evidence="1">
    <location>
        <begin position="346"/>
        <end position="355"/>
    </location>
</feature>
<feature type="compositionally biased region" description="Pro residues" evidence="1">
    <location>
        <begin position="826"/>
        <end position="836"/>
    </location>
</feature>
<dbReference type="Proteomes" id="UP000447873">
    <property type="component" value="Unassembled WGS sequence"/>
</dbReference>
<feature type="region of interest" description="Disordered" evidence="1">
    <location>
        <begin position="68"/>
        <end position="355"/>
    </location>
</feature>
<dbReference type="OrthoDB" id="3926918at2759"/>
<feature type="compositionally biased region" description="Gly residues" evidence="1">
    <location>
        <begin position="877"/>
        <end position="898"/>
    </location>
</feature>
<feature type="region of interest" description="Disordered" evidence="1">
    <location>
        <begin position="765"/>
        <end position="908"/>
    </location>
</feature>
<dbReference type="EMBL" id="WNWQ01000545">
    <property type="protein sequence ID" value="KAE9966236.1"/>
    <property type="molecule type" value="Genomic_DNA"/>
</dbReference>
<dbReference type="AlphaFoldDB" id="A0A8H3U6J3"/>
<protein>
    <submittedName>
        <fullName evidence="2">Uncharacterized protein</fullName>
    </submittedName>
</protein>